<feature type="transmembrane region" description="Helical" evidence="6">
    <location>
        <begin position="121"/>
        <end position="147"/>
    </location>
</feature>
<feature type="transmembrane region" description="Helical" evidence="6">
    <location>
        <begin position="66"/>
        <end position="93"/>
    </location>
</feature>
<dbReference type="SMR" id="A0A2K1YMU7"/>
<evidence type="ECO:0000256" key="6">
    <source>
        <dbReference type="SAM" id="Phobius"/>
    </source>
</evidence>
<evidence type="ECO:0000256" key="4">
    <source>
        <dbReference type="ARBA" id="ARBA00022989"/>
    </source>
</evidence>
<dbReference type="PANTHER" id="PTHR10057:SF6">
    <property type="entry name" value="TRANSLOCATOR PROTEIN HOMOLOG"/>
    <property type="match status" value="1"/>
</dbReference>
<dbReference type="EMBL" id="CM009299">
    <property type="protein sequence ID" value="PNT14330.1"/>
    <property type="molecule type" value="Genomic_DNA"/>
</dbReference>
<accession>A0A2K1YMU7</accession>
<evidence type="ECO:0000313" key="7">
    <source>
        <dbReference type="EMBL" id="PNT14330.1"/>
    </source>
</evidence>
<dbReference type="Gene3D" id="1.20.1260.100">
    <property type="entry name" value="TspO/MBR protein"/>
    <property type="match status" value="1"/>
</dbReference>
<dbReference type="Gramene" id="Potri.010G025200.1.v4.1">
    <property type="protein sequence ID" value="Potri.010G025200.1.v4.1"/>
    <property type="gene ID" value="Potri.010G025200.v4.1"/>
</dbReference>
<dbReference type="InterPro" id="IPR038330">
    <property type="entry name" value="TspO/MBR-related_sf"/>
</dbReference>
<gene>
    <name evidence="7" type="ORF">POPTR_010G025200</name>
</gene>
<keyword evidence="3 6" id="KW-0812">Transmembrane</keyword>
<dbReference type="PIRSF" id="PIRSF005859">
    <property type="entry name" value="PBR"/>
    <property type="match status" value="1"/>
</dbReference>
<feature type="transmembrane region" description="Helical" evidence="6">
    <location>
        <begin position="32"/>
        <end position="54"/>
    </location>
</feature>
<organism evidence="7 8">
    <name type="scientific">Populus trichocarpa</name>
    <name type="common">Western balsam poplar</name>
    <name type="synonym">Populus balsamifera subsp. trichocarpa</name>
    <dbReference type="NCBI Taxonomy" id="3694"/>
    <lineage>
        <taxon>Eukaryota</taxon>
        <taxon>Viridiplantae</taxon>
        <taxon>Streptophyta</taxon>
        <taxon>Embryophyta</taxon>
        <taxon>Tracheophyta</taxon>
        <taxon>Spermatophyta</taxon>
        <taxon>Magnoliopsida</taxon>
        <taxon>eudicotyledons</taxon>
        <taxon>Gunneridae</taxon>
        <taxon>Pentapetalae</taxon>
        <taxon>rosids</taxon>
        <taxon>fabids</taxon>
        <taxon>Malpighiales</taxon>
        <taxon>Salicaceae</taxon>
        <taxon>Saliceae</taxon>
        <taxon>Populus</taxon>
    </lineage>
</organism>
<dbReference type="PANTHER" id="PTHR10057">
    <property type="entry name" value="PERIPHERAL-TYPE BENZODIAZEPINE RECEPTOR"/>
    <property type="match status" value="1"/>
</dbReference>
<dbReference type="Proteomes" id="UP000006729">
    <property type="component" value="Chromosome 10"/>
</dbReference>
<keyword evidence="8" id="KW-1185">Reference proteome</keyword>
<reference evidence="7 8" key="1">
    <citation type="journal article" date="2006" name="Science">
        <title>The genome of black cottonwood, Populus trichocarpa (Torr. &amp; Gray).</title>
        <authorList>
            <person name="Tuskan G.A."/>
            <person name="Difazio S."/>
            <person name="Jansson S."/>
            <person name="Bohlmann J."/>
            <person name="Grigoriev I."/>
            <person name="Hellsten U."/>
            <person name="Putnam N."/>
            <person name="Ralph S."/>
            <person name="Rombauts S."/>
            <person name="Salamov A."/>
            <person name="Schein J."/>
            <person name="Sterck L."/>
            <person name="Aerts A."/>
            <person name="Bhalerao R.R."/>
            <person name="Bhalerao R.P."/>
            <person name="Blaudez D."/>
            <person name="Boerjan W."/>
            <person name="Brun A."/>
            <person name="Brunner A."/>
            <person name="Busov V."/>
            <person name="Campbell M."/>
            <person name="Carlson J."/>
            <person name="Chalot M."/>
            <person name="Chapman J."/>
            <person name="Chen G.L."/>
            <person name="Cooper D."/>
            <person name="Coutinho P.M."/>
            <person name="Couturier J."/>
            <person name="Covert S."/>
            <person name="Cronk Q."/>
            <person name="Cunningham R."/>
            <person name="Davis J."/>
            <person name="Degroeve S."/>
            <person name="Dejardin A."/>
            <person name="Depamphilis C."/>
            <person name="Detter J."/>
            <person name="Dirks B."/>
            <person name="Dubchak I."/>
            <person name="Duplessis S."/>
            <person name="Ehlting J."/>
            <person name="Ellis B."/>
            <person name="Gendler K."/>
            <person name="Goodstein D."/>
            <person name="Gribskov M."/>
            <person name="Grimwood J."/>
            <person name="Groover A."/>
            <person name="Gunter L."/>
            <person name="Hamberger B."/>
            <person name="Heinze B."/>
            <person name="Helariutta Y."/>
            <person name="Henrissat B."/>
            <person name="Holligan D."/>
            <person name="Holt R."/>
            <person name="Huang W."/>
            <person name="Islam-Faridi N."/>
            <person name="Jones S."/>
            <person name="Jones-Rhoades M."/>
            <person name="Jorgensen R."/>
            <person name="Joshi C."/>
            <person name="Kangasjarvi J."/>
            <person name="Karlsson J."/>
            <person name="Kelleher C."/>
            <person name="Kirkpatrick R."/>
            <person name="Kirst M."/>
            <person name="Kohler A."/>
            <person name="Kalluri U."/>
            <person name="Larimer F."/>
            <person name="Leebens-Mack J."/>
            <person name="Leple J.C."/>
            <person name="Locascio P."/>
            <person name="Lou Y."/>
            <person name="Lucas S."/>
            <person name="Martin F."/>
            <person name="Montanini B."/>
            <person name="Napoli C."/>
            <person name="Nelson D.R."/>
            <person name="Nelson C."/>
            <person name="Nieminen K."/>
            <person name="Nilsson O."/>
            <person name="Pereda V."/>
            <person name="Peter G."/>
            <person name="Philippe R."/>
            <person name="Pilate G."/>
            <person name="Poliakov A."/>
            <person name="Razumovskaya J."/>
            <person name="Richardson P."/>
            <person name="Rinaldi C."/>
            <person name="Ritland K."/>
            <person name="Rouze P."/>
            <person name="Ryaboy D."/>
            <person name="Schmutz J."/>
            <person name="Schrader J."/>
            <person name="Segerman B."/>
            <person name="Shin H."/>
            <person name="Siddiqui A."/>
            <person name="Sterky F."/>
            <person name="Terry A."/>
            <person name="Tsai C.J."/>
            <person name="Uberbacher E."/>
            <person name="Unneberg P."/>
            <person name="Vahala J."/>
            <person name="Wall K."/>
            <person name="Wessler S."/>
            <person name="Yang G."/>
            <person name="Yin T."/>
            <person name="Douglas C."/>
            <person name="Marra M."/>
            <person name="Sandberg G."/>
            <person name="Van de Peer Y."/>
            <person name="Rokhsar D."/>
        </authorList>
    </citation>
    <scope>NUCLEOTIDE SEQUENCE [LARGE SCALE GENOMIC DNA]</scope>
    <source>
        <strain evidence="8">cv. Nisqually</strain>
    </source>
</reference>
<keyword evidence="5 6" id="KW-0472">Membrane</keyword>
<keyword evidence="4 6" id="KW-1133">Transmembrane helix</keyword>
<dbReference type="OMA" id="WSWLFFG"/>
<evidence type="ECO:0000256" key="1">
    <source>
        <dbReference type="ARBA" id="ARBA00004141"/>
    </source>
</evidence>
<evidence type="ECO:0000256" key="5">
    <source>
        <dbReference type="ARBA" id="ARBA00023136"/>
    </source>
</evidence>
<comment type="similarity">
    <text evidence="2">Belongs to the TspO/BZRP family.</text>
</comment>
<dbReference type="GO" id="GO:0016020">
    <property type="term" value="C:membrane"/>
    <property type="evidence" value="ECO:0000318"/>
    <property type="project" value="GO_Central"/>
</dbReference>
<evidence type="ECO:0000256" key="2">
    <source>
        <dbReference type="ARBA" id="ARBA00007524"/>
    </source>
</evidence>
<name>A0A2K1YMU7_POPTR</name>
<dbReference type="AlphaFoldDB" id="A0A2K1YMU7"/>
<protein>
    <recommendedName>
        <fullName evidence="9">Translocator protein homolog</fullName>
    </recommendedName>
</protein>
<dbReference type="CDD" id="cd15904">
    <property type="entry name" value="TSPO_MBR"/>
    <property type="match status" value="1"/>
</dbReference>
<evidence type="ECO:0008006" key="9">
    <source>
        <dbReference type="Google" id="ProtNLM"/>
    </source>
</evidence>
<dbReference type="InterPro" id="IPR004307">
    <property type="entry name" value="TspO_MBR"/>
</dbReference>
<dbReference type="InParanoid" id="A0A2K1YMU7"/>
<dbReference type="Pfam" id="PF03073">
    <property type="entry name" value="TspO_MBR"/>
    <property type="match status" value="1"/>
</dbReference>
<feature type="transmembrane region" description="Helical" evidence="6">
    <location>
        <begin position="159"/>
        <end position="179"/>
    </location>
</feature>
<evidence type="ECO:0000313" key="8">
    <source>
        <dbReference type="Proteomes" id="UP000006729"/>
    </source>
</evidence>
<comment type="subcellular location">
    <subcellularLocation>
        <location evidence="1">Membrane</location>
        <topology evidence="1">Multi-pass membrane protein</topology>
    </subcellularLocation>
</comment>
<evidence type="ECO:0000256" key="3">
    <source>
        <dbReference type="ARBA" id="ARBA00022692"/>
    </source>
</evidence>
<proteinExistence type="inferred from homology"/>
<dbReference type="FunFam" id="1.20.1260.100:FF:000001">
    <property type="entry name" value="translocator protein 2"/>
    <property type="match status" value="1"/>
</dbReference>
<sequence>MASRTLKNLAEKDQPVLAKPKTRKTSNTKGSLWSLFMVLVAPPSLSLTIIYLFGSGRRYRALAKPSWFPSLTVIHLGSVGSTFLMSLAAWLVWTNDGFHVDSDALPLYIAQISLSMVWDPLVLRIGAVWLGFLFSMLNLGTLLACYWAFGKVNPLSKKFVKPCLTWVAYLTLVTFDLMFL</sequence>